<evidence type="ECO:0000313" key="2">
    <source>
        <dbReference type="Proteomes" id="UP001321486"/>
    </source>
</evidence>
<evidence type="ECO:0000313" key="1">
    <source>
        <dbReference type="EMBL" id="BDZ52715.1"/>
    </source>
</evidence>
<proteinExistence type="predicted"/>
<name>A0ABN6Y9T9_9MICO</name>
<protein>
    <submittedName>
        <fullName evidence="1">Uncharacterized protein</fullName>
    </submittedName>
</protein>
<keyword evidence="2" id="KW-1185">Reference proteome</keyword>
<sequence length="68" mass="7945">MRANLIVEDGYTDEEADEIMVDFIENEPVAQWGVWRDATHEEADEDMRFWNRLASDDEGAQKALVWTL</sequence>
<gene>
    <name evidence="1" type="ORF">GCM10025867_49560</name>
</gene>
<geneLocation type="plasmid" evidence="1 2">
    <name>pNBRC108728a</name>
</geneLocation>
<dbReference type="EMBL" id="AP027733">
    <property type="protein sequence ID" value="BDZ52715.1"/>
    <property type="molecule type" value="Genomic_DNA"/>
</dbReference>
<reference evidence="2" key="1">
    <citation type="journal article" date="2019" name="Int. J. Syst. Evol. Microbiol.">
        <title>The Global Catalogue of Microorganisms (GCM) 10K type strain sequencing project: providing services to taxonomists for standard genome sequencing and annotation.</title>
        <authorList>
            <consortium name="The Broad Institute Genomics Platform"/>
            <consortium name="The Broad Institute Genome Sequencing Center for Infectious Disease"/>
            <person name="Wu L."/>
            <person name="Ma J."/>
        </authorList>
    </citation>
    <scope>NUCLEOTIDE SEQUENCE [LARGE SCALE GENOMIC DNA]</scope>
    <source>
        <strain evidence="2">NBRC 108728</strain>
    </source>
</reference>
<accession>A0ABN6Y9T9</accession>
<dbReference type="Proteomes" id="UP001321486">
    <property type="component" value="Plasmid pNBRC108728a"/>
</dbReference>
<keyword evidence="1" id="KW-0614">Plasmid</keyword>
<organism evidence="1 2">
    <name type="scientific">Frondihabitans sucicola</name>
    <dbReference type="NCBI Taxonomy" id="1268041"/>
    <lineage>
        <taxon>Bacteria</taxon>
        <taxon>Bacillati</taxon>
        <taxon>Actinomycetota</taxon>
        <taxon>Actinomycetes</taxon>
        <taxon>Micrococcales</taxon>
        <taxon>Microbacteriaceae</taxon>
        <taxon>Frondihabitans</taxon>
    </lineage>
</organism>